<feature type="compositionally biased region" description="Basic residues" evidence="1">
    <location>
        <begin position="116"/>
        <end position="126"/>
    </location>
</feature>
<feature type="region of interest" description="Disordered" evidence="1">
    <location>
        <begin position="189"/>
        <end position="316"/>
    </location>
</feature>
<evidence type="ECO:0000313" key="2">
    <source>
        <dbReference type="EMBL" id="CAA9355284.1"/>
    </source>
</evidence>
<feature type="region of interest" description="Disordered" evidence="1">
    <location>
        <begin position="28"/>
        <end position="173"/>
    </location>
</feature>
<keyword evidence="2" id="KW-0067">ATP-binding</keyword>
<feature type="compositionally biased region" description="Basic residues" evidence="1">
    <location>
        <begin position="61"/>
        <end position="76"/>
    </location>
</feature>
<organism evidence="2">
    <name type="scientific">uncultured Gemmatimonadota bacterium</name>
    <dbReference type="NCBI Taxonomy" id="203437"/>
    <lineage>
        <taxon>Bacteria</taxon>
        <taxon>Pseudomonadati</taxon>
        <taxon>Gemmatimonadota</taxon>
        <taxon>environmental samples</taxon>
    </lineage>
</organism>
<keyword evidence="2" id="KW-0547">Nucleotide-binding</keyword>
<proteinExistence type="predicted"/>
<name>A0A6J4MBW1_9BACT</name>
<dbReference type="AlphaFoldDB" id="A0A6J4MBW1"/>
<protein>
    <submittedName>
        <fullName evidence="2">Putrescine transport ATP-binding protein PotA</fullName>
    </submittedName>
</protein>
<sequence length="316" mass="33578">EARRRARAAFGPAADRLCGRAPCAAHGLRHARSRVDAGRPAVRARASAGNAAAAGGAAFRGIRRVRAGPRQRRRHPVAGPARGVPGPLPRRHRHLRRGHPQAPRRSPLLPPPGPPVHHHARLRPRGGRPGPCRAAPRPPPHRNGARRHSQRAQRAAHHAAVQRVVPPGAGVLPSRRVSPRAVLLSQRAGPFAQRRRAGGGHRLAVHVAAPPAPRRRGRPGAGRREAGDGRDREPGLPPAPDDVPGARGSRLAPCGGRRRDDAGHAGLRRGQLAPVQRPSRAGRGNLLARDLGRELDTVRLHRGRGRAAPPPAVTAV</sequence>
<feature type="compositionally biased region" description="Low complexity" evidence="1">
    <location>
        <begin position="41"/>
        <end position="60"/>
    </location>
</feature>
<reference evidence="2" key="1">
    <citation type="submission" date="2020-02" db="EMBL/GenBank/DDBJ databases">
        <authorList>
            <person name="Meier V. D."/>
        </authorList>
    </citation>
    <scope>NUCLEOTIDE SEQUENCE</scope>
    <source>
        <strain evidence="2">AVDCRST_MAG89</strain>
    </source>
</reference>
<feature type="non-terminal residue" evidence="2">
    <location>
        <position position="316"/>
    </location>
</feature>
<feature type="compositionally biased region" description="Basic residues" evidence="1">
    <location>
        <begin position="89"/>
        <end position="99"/>
    </location>
</feature>
<dbReference type="GO" id="GO:0005524">
    <property type="term" value="F:ATP binding"/>
    <property type="evidence" value="ECO:0007669"/>
    <property type="project" value="UniProtKB-KW"/>
</dbReference>
<dbReference type="EMBL" id="CADCTV010000710">
    <property type="protein sequence ID" value="CAA9355284.1"/>
    <property type="molecule type" value="Genomic_DNA"/>
</dbReference>
<evidence type="ECO:0000256" key="1">
    <source>
        <dbReference type="SAM" id="MobiDB-lite"/>
    </source>
</evidence>
<accession>A0A6J4MBW1</accession>
<feature type="non-terminal residue" evidence="2">
    <location>
        <position position="1"/>
    </location>
</feature>
<feature type="compositionally biased region" description="Basic and acidic residues" evidence="1">
    <location>
        <begin position="290"/>
        <end position="299"/>
    </location>
</feature>
<feature type="compositionally biased region" description="Basic residues" evidence="1">
    <location>
        <begin position="139"/>
        <end position="157"/>
    </location>
</feature>
<feature type="compositionally biased region" description="Basic and acidic residues" evidence="1">
    <location>
        <begin position="222"/>
        <end position="234"/>
    </location>
</feature>
<gene>
    <name evidence="2" type="ORF">AVDCRST_MAG89-3386</name>
</gene>